<dbReference type="EMBL" id="MK284522">
    <property type="protein sequence ID" value="AZV00826.1"/>
    <property type="molecule type" value="Genomic_DNA"/>
</dbReference>
<dbReference type="RefSeq" id="YP_010064123.1">
    <property type="nucleotide sequence ID" value="NC_054813.1"/>
</dbReference>
<sequence length="693" mass="72383">MTTYPTTPLEAIGADGAFEIGGGDFNFGQGYTEQLIRDMVRVPMPTNGNAVQILQDQLKKLPLESLQFFKHIIPGTVDDDFIDITTSVGTIISNLANLPKALLSGDFDEWVSSTYQVVSTEVKQILEILGGLIVTPINEAVQAVKDWYHQQQNDIQTALQNGAQQLRDQLTGIVNATPTDVDNWLLSLLTGESMIPKENITGLQTEINNAVAKAQQGIRDALTGVVNATPTQLDNWLLDLLTKNSTLPAGNLSGTAPAAVIPTLPQTKVANLTTDLGNAVTNAGTALTTAVSWVDEVWNKLTGQSQTGVPIPDAGDQVANLAATTTANAVAIANLQAQNDGTSGMSGGDDFERAATTNLGGPTLWNETYNTGTNSNGYMRTDGHQAYWVDGGNSARQGRFRRTNPADKYTLTNYQKVGFVIGSQVAEKTDTAPGGDGDWTRLYARMNDAETQYVFVEIDGDGHAQFGYRNGGSEVYIGSPVNGVSQSAGTSFHLIAGTGVNEREFILLRNGGVVPGMEWTDVGAVTALGASNRGWGFGSAGANRNFGQATPNSIASVTVSDFDPNAVVGKIDLAADVINILPVANGGTGASTAAAARSNLGAQAQSAALDTWATKTAPSGTPVGTSDSQTLTGKTMDGGSNTFSNIPVSALGTGKVTGSNNGTATTLTLWTGTAAQYAAIGTKDSNTIYVVTA</sequence>
<dbReference type="Pfam" id="PF23918">
    <property type="entry name" value="DUF7257"/>
    <property type="match status" value="1"/>
</dbReference>
<dbReference type="GeneID" id="64947942"/>
<reference evidence="4 5" key="1">
    <citation type="submission" date="2018-12" db="EMBL/GenBank/DDBJ databases">
        <authorList>
            <person name="Thompson B.N."/>
            <person name="Stekardis J.M."/>
            <person name="Congleton H.K."/>
            <person name="Gaffney B.L."/>
            <person name="Staples A.K."/>
            <person name="King R.A."/>
            <person name="Rinehart C.A."/>
            <person name="Rowland N.S."/>
            <person name="Garlena R.A."/>
            <person name="Russell D.A."/>
            <person name="Pope W.H."/>
            <person name="Jacobs-Sera D."/>
            <person name="Hendrix R.W."/>
            <person name="Hatfull G.F."/>
        </authorList>
    </citation>
    <scope>NUCLEOTIDE SEQUENCE [LARGE SCALE GENOMIC DNA]</scope>
</reference>
<protein>
    <submittedName>
        <fullName evidence="4">Minor tail protein</fullName>
    </submittedName>
</protein>
<dbReference type="InterPro" id="IPR056923">
    <property type="entry name" value="Minor_tail_gp31_C"/>
</dbReference>
<accession>A0A3T0IL76</accession>
<organism evidence="4 5">
    <name type="scientific">Mycobacterium phage Malec</name>
    <dbReference type="NCBI Taxonomy" id="2500574"/>
    <lineage>
        <taxon>Viruses</taxon>
        <taxon>Duplodnaviria</taxon>
        <taxon>Heunggongvirae</taxon>
        <taxon>Uroviricota</taxon>
        <taxon>Caudoviricetes</taxon>
        <taxon>Turbidovirus</taxon>
        <taxon>Turbidovirus malec</taxon>
    </lineage>
</organism>
<evidence type="ECO:0000313" key="4">
    <source>
        <dbReference type="EMBL" id="AZV00826.1"/>
    </source>
</evidence>
<evidence type="ECO:0000259" key="3">
    <source>
        <dbReference type="Pfam" id="PF24243"/>
    </source>
</evidence>
<name>A0A3T0IL76_9CAUD</name>
<dbReference type="Pfam" id="PF24243">
    <property type="entry name" value="Phage_tail_C"/>
    <property type="match status" value="1"/>
</dbReference>
<evidence type="ECO:0000313" key="5">
    <source>
        <dbReference type="Proteomes" id="UP000288162"/>
    </source>
</evidence>
<dbReference type="InterPro" id="IPR055681">
    <property type="entry name" value="DUF7257"/>
</dbReference>
<feature type="domain" description="DUF7257" evidence="2">
    <location>
        <begin position="321"/>
        <end position="565"/>
    </location>
</feature>
<feature type="region of interest" description="Disordered" evidence="1">
    <location>
        <begin position="616"/>
        <end position="639"/>
    </location>
</feature>
<evidence type="ECO:0000259" key="2">
    <source>
        <dbReference type="Pfam" id="PF23918"/>
    </source>
</evidence>
<gene>
    <name evidence="4" type="primary">32</name>
    <name evidence="4" type="ORF">SEA_MALEC_32</name>
</gene>
<evidence type="ECO:0000256" key="1">
    <source>
        <dbReference type="SAM" id="MobiDB-lite"/>
    </source>
</evidence>
<proteinExistence type="predicted"/>
<keyword evidence="5" id="KW-1185">Reference proteome</keyword>
<dbReference type="KEGG" id="vg:64947942"/>
<feature type="domain" description="Minor tail protein gp31 C-terminal" evidence="3">
    <location>
        <begin position="667"/>
        <end position="692"/>
    </location>
</feature>
<dbReference type="Proteomes" id="UP000288162">
    <property type="component" value="Segment"/>
</dbReference>